<accession>A0A518DI71</accession>
<evidence type="ECO:0000313" key="2">
    <source>
        <dbReference type="EMBL" id="QDU91180.1"/>
    </source>
</evidence>
<feature type="transmembrane region" description="Helical" evidence="1">
    <location>
        <begin position="148"/>
        <end position="167"/>
    </location>
</feature>
<organism evidence="2 3">
    <name type="scientific">Pirellulimonas nuda</name>
    <dbReference type="NCBI Taxonomy" id="2528009"/>
    <lineage>
        <taxon>Bacteria</taxon>
        <taxon>Pseudomonadati</taxon>
        <taxon>Planctomycetota</taxon>
        <taxon>Planctomycetia</taxon>
        <taxon>Pirellulales</taxon>
        <taxon>Lacipirellulaceae</taxon>
        <taxon>Pirellulimonas</taxon>
    </lineage>
</organism>
<sequence>MIASPAAWILLLVVAVLFLAPAALLIALLVNQKTRWIGQTILGAIGLIAVLGALSLVGFQKVAVRDHAVEVQRSQLLRVQDELARDIAEAHSEDSHSDAAGAEIAATGERDLAQMRQRVQQLGTQLAELEHTPVPAATAIGYHVETNWRLVMATLVGAVVLVVLFMFVRAAPGLTLVGLGAVAVIGVALWFSARVAYQPVVQVVRLNGAASRPTEVDPEQIVLTEEDKTVAEADADAPDWVRNPPASGDHDPVYRRVVETEPFLSRDEATRDAERLAAEAAVERLSELVRSPLDAAQVGALGFDPSAWSQRLIKEQYTQEITTSVAPVWRSYALVEVGPDDLQLMKACWIQAQQSERVSTVAQGGLGVLGLVALALGLVKLDQSTGQRFTKRLLIGLPAAIIGLAAVLAVLA</sequence>
<feature type="transmembrane region" description="Helical" evidence="1">
    <location>
        <begin position="361"/>
        <end position="381"/>
    </location>
</feature>
<proteinExistence type="predicted"/>
<name>A0A518DI71_9BACT</name>
<gene>
    <name evidence="2" type="ORF">Pla175_46000</name>
</gene>
<dbReference type="EMBL" id="CP036291">
    <property type="protein sequence ID" value="QDU91180.1"/>
    <property type="molecule type" value="Genomic_DNA"/>
</dbReference>
<keyword evidence="1" id="KW-1133">Transmembrane helix</keyword>
<reference evidence="2 3" key="1">
    <citation type="submission" date="2019-02" db="EMBL/GenBank/DDBJ databases">
        <title>Deep-cultivation of Planctomycetes and their phenomic and genomic characterization uncovers novel biology.</title>
        <authorList>
            <person name="Wiegand S."/>
            <person name="Jogler M."/>
            <person name="Boedeker C."/>
            <person name="Pinto D."/>
            <person name="Vollmers J."/>
            <person name="Rivas-Marin E."/>
            <person name="Kohn T."/>
            <person name="Peeters S.H."/>
            <person name="Heuer A."/>
            <person name="Rast P."/>
            <person name="Oberbeckmann S."/>
            <person name="Bunk B."/>
            <person name="Jeske O."/>
            <person name="Meyerdierks A."/>
            <person name="Storesund J.E."/>
            <person name="Kallscheuer N."/>
            <person name="Luecker S."/>
            <person name="Lage O.M."/>
            <person name="Pohl T."/>
            <person name="Merkel B.J."/>
            <person name="Hornburger P."/>
            <person name="Mueller R.-W."/>
            <person name="Bruemmer F."/>
            <person name="Labrenz M."/>
            <person name="Spormann A.M."/>
            <person name="Op den Camp H."/>
            <person name="Overmann J."/>
            <person name="Amann R."/>
            <person name="Jetten M.S.M."/>
            <person name="Mascher T."/>
            <person name="Medema M.H."/>
            <person name="Devos D.P."/>
            <person name="Kaster A.-K."/>
            <person name="Ovreas L."/>
            <person name="Rohde M."/>
            <person name="Galperin M.Y."/>
            <person name="Jogler C."/>
        </authorList>
    </citation>
    <scope>NUCLEOTIDE SEQUENCE [LARGE SCALE GENOMIC DNA]</scope>
    <source>
        <strain evidence="2 3">Pla175</strain>
    </source>
</reference>
<keyword evidence="3" id="KW-1185">Reference proteome</keyword>
<feature type="transmembrane region" description="Helical" evidence="1">
    <location>
        <begin position="393"/>
        <end position="411"/>
    </location>
</feature>
<evidence type="ECO:0000313" key="3">
    <source>
        <dbReference type="Proteomes" id="UP000317429"/>
    </source>
</evidence>
<feature type="transmembrane region" description="Helical" evidence="1">
    <location>
        <begin position="6"/>
        <end position="29"/>
    </location>
</feature>
<feature type="transmembrane region" description="Helical" evidence="1">
    <location>
        <begin position="41"/>
        <end position="59"/>
    </location>
</feature>
<protein>
    <submittedName>
        <fullName evidence="2">Uncharacterized protein</fullName>
    </submittedName>
</protein>
<dbReference type="RefSeq" id="WP_145291054.1">
    <property type="nucleotide sequence ID" value="NZ_CP036291.1"/>
</dbReference>
<dbReference type="AlphaFoldDB" id="A0A518DI71"/>
<dbReference type="KEGG" id="pnd:Pla175_46000"/>
<keyword evidence="1" id="KW-0812">Transmembrane</keyword>
<keyword evidence="1" id="KW-0472">Membrane</keyword>
<dbReference type="Proteomes" id="UP000317429">
    <property type="component" value="Chromosome"/>
</dbReference>
<evidence type="ECO:0000256" key="1">
    <source>
        <dbReference type="SAM" id="Phobius"/>
    </source>
</evidence>
<feature type="transmembrane region" description="Helical" evidence="1">
    <location>
        <begin position="174"/>
        <end position="193"/>
    </location>
</feature>